<keyword evidence="1" id="KW-0805">Transcription regulation</keyword>
<dbReference type="Gene3D" id="1.10.10.10">
    <property type="entry name" value="Winged helix-like DNA-binding domain superfamily/Winged helix DNA-binding domain"/>
    <property type="match status" value="1"/>
</dbReference>
<comment type="caution">
    <text evidence="6">The sequence shown here is derived from an EMBL/GenBank/DDBJ whole genome shotgun (WGS) entry which is preliminary data.</text>
</comment>
<dbReference type="PANTHER" id="PTHR30136:SF35">
    <property type="entry name" value="HTH-TYPE TRANSCRIPTIONAL REGULATOR RV1719"/>
    <property type="match status" value="1"/>
</dbReference>
<dbReference type="PANTHER" id="PTHR30136">
    <property type="entry name" value="HELIX-TURN-HELIX TRANSCRIPTIONAL REGULATOR, ICLR FAMILY"/>
    <property type="match status" value="1"/>
</dbReference>
<evidence type="ECO:0000259" key="4">
    <source>
        <dbReference type="PROSITE" id="PS51077"/>
    </source>
</evidence>
<dbReference type="InterPro" id="IPR005471">
    <property type="entry name" value="Tscrpt_reg_IclR_N"/>
</dbReference>
<evidence type="ECO:0000256" key="3">
    <source>
        <dbReference type="ARBA" id="ARBA00023163"/>
    </source>
</evidence>
<sequence length="254" mass="28541">MTTRDSDTPIQAVETSFRIIEELKRLETAGVTELANKLELPASTIHNHLHTLCKLGYVIKDGNEYRVALRFIHIGEHAKHRLEIYDSARANVHELAQETGEFAKLLVEENGRGVFVIVSRGDNSLYLDPYTLDREYLHCTALGKAILANLPRERVEEILDQHGLPALTENTITDREELFTELEEIRSRGYALDDEERLAGLRCIAAPIKLSEDEYAAVSVSGPTSRIDDQLFGNELPKTIVNTANAISIDVRYS</sequence>
<dbReference type="SUPFAM" id="SSF46785">
    <property type="entry name" value="Winged helix' DNA-binding domain"/>
    <property type="match status" value="1"/>
</dbReference>
<dbReference type="GO" id="GO:0045892">
    <property type="term" value="P:negative regulation of DNA-templated transcription"/>
    <property type="evidence" value="ECO:0007669"/>
    <property type="project" value="TreeGrafter"/>
</dbReference>
<dbReference type="InterPro" id="IPR036388">
    <property type="entry name" value="WH-like_DNA-bd_sf"/>
</dbReference>
<evidence type="ECO:0000256" key="2">
    <source>
        <dbReference type="ARBA" id="ARBA00023125"/>
    </source>
</evidence>
<reference evidence="6 7" key="1">
    <citation type="submission" date="2020-01" db="EMBL/GenBank/DDBJ databases">
        <title>Natronorubrum sp. JWXQ-INN 674 isolated from Inner Mongolia Autonomous Region of China.</title>
        <authorList>
            <person name="Xue Q."/>
        </authorList>
    </citation>
    <scope>NUCLEOTIDE SEQUENCE [LARGE SCALE GENOMIC DNA]</scope>
    <source>
        <strain evidence="6 7">JWXQ-INN-674</strain>
    </source>
</reference>
<gene>
    <name evidence="6" type="ORF">GS429_18040</name>
</gene>
<evidence type="ECO:0000259" key="5">
    <source>
        <dbReference type="PROSITE" id="PS51078"/>
    </source>
</evidence>
<dbReference type="InterPro" id="IPR014757">
    <property type="entry name" value="Tscrpt_reg_IclR_C"/>
</dbReference>
<accession>A0A6B0VSA0</accession>
<organism evidence="6 7">
    <name type="scientific">Natronorubrum halalkaliphilum</name>
    <dbReference type="NCBI Taxonomy" id="2691917"/>
    <lineage>
        <taxon>Archaea</taxon>
        <taxon>Methanobacteriati</taxon>
        <taxon>Methanobacteriota</taxon>
        <taxon>Stenosarchaea group</taxon>
        <taxon>Halobacteria</taxon>
        <taxon>Halobacteriales</taxon>
        <taxon>Natrialbaceae</taxon>
        <taxon>Natronorubrum</taxon>
    </lineage>
</organism>
<keyword evidence="2" id="KW-0238">DNA-binding</keyword>
<protein>
    <submittedName>
        <fullName evidence="6">Helix-turn-helix domain-containing protein</fullName>
    </submittedName>
</protein>
<keyword evidence="7" id="KW-1185">Reference proteome</keyword>
<dbReference type="InterPro" id="IPR029016">
    <property type="entry name" value="GAF-like_dom_sf"/>
</dbReference>
<dbReference type="SUPFAM" id="SSF55781">
    <property type="entry name" value="GAF domain-like"/>
    <property type="match status" value="1"/>
</dbReference>
<feature type="domain" description="HTH iclR-type" evidence="4">
    <location>
        <begin position="10"/>
        <end position="69"/>
    </location>
</feature>
<dbReference type="InterPro" id="IPR050707">
    <property type="entry name" value="HTH_MetabolicPath_Reg"/>
</dbReference>
<dbReference type="Proteomes" id="UP000434101">
    <property type="component" value="Unassembled WGS sequence"/>
</dbReference>
<dbReference type="GO" id="GO:0003677">
    <property type="term" value="F:DNA binding"/>
    <property type="evidence" value="ECO:0007669"/>
    <property type="project" value="UniProtKB-KW"/>
</dbReference>
<dbReference type="PROSITE" id="PS51078">
    <property type="entry name" value="ICLR_ED"/>
    <property type="match status" value="1"/>
</dbReference>
<dbReference type="EMBL" id="WUYX01000068">
    <property type="protein sequence ID" value="MXV63927.1"/>
    <property type="molecule type" value="Genomic_DNA"/>
</dbReference>
<dbReference type="PROSITE" id="PS51077">
    <property type="entry name" value="HTH_ICLR"/>
    <property type="match status" value="1"/>
</dbReference>
<dbReference type="Gene3D" id="3.30.450.40">
    <property type="match status" value="1"/>
</dbReference>
<dbReference type="InterPro" id="IPR036390">
    <property type="entry name" value="WH_DNA-bd_sf"/>
</dbReference>
<proteinExistence type="predicted"/>
<evidence type="ECO:0000313" key="6">
    <source>
        <dbReference type="EMBL" id="MXV63927.1"/>
    </source>
</evidence>
<dbReference type="GO" id="GO:0003700">
    <property type="term" value="F:DNA-binding transcription factor activity"/>
    <property type="evidence" value="ECO:0007669"/>
    <property type="project" value="TreeGrafter"/>
</dbReference>
<keyword evidence="3" id="KW-0804">Transcription</keyword>
<name>A0A6B0VSA0_9EURY</name>
<evidence type="ECO:0000256" key="1">
    <source>
        <dbReference type="ARBA" id="ARBA00023015"/>
    </source>
</evidence>
<dbReference type="Pfam" id="PF09339">
    <property type="entry name" value="HTH_IclR"/>
    <property type="match status" value="1"/>
</dbReference>
<dbReference type="Pfam" id="PF01614">
    <property type="entry name" value="IclR_C"/>
    <property type="match status" value="1"/>
</dbReference>
<evidence type="ECO:0000313" key="7">
    <source>
        <dbReference type="Proteomes" id="UP000434101"/>
    </source>
</evidence>
<dbReference type="AlphaFoldDB" id="A0A6B0VSA0"/>
<feature type="domain" description="IclR-ED" evidence="5">
    <location>
        <begin position="70"/>
        <end position="253"/>
    </location>
</feature>
<dbReference type="SMART" id="SM00346">
    <property type="entry name" value="HTH_ICLR"/>
    <property type="match status" value="1"/>
</dbReference>
<dbReference type="RefSeq" id="WP_425438214.1">
    <property type="nucleotide sequence ID" value="NZ_WUYX01000068.1"/>
</dbReference>